<accession>A0ACC3YS40</accession>
<comment type="caution">
    <text evidence="1">The sequence shown here is derived from an EMBL/GenBank/DDBJ whole genome shotgun (WGS) entry which is preliminary data.</text>
</comment>
<evidence type="ECO:0000313" key="2">
    <source>
        <dbReference type="Proteomes" id="UP000805649"/>
    </source>
</evidence>
<sequence>MAPFRLSVLGLTQLLLLPSVSGLPSQHSVRDLAYTPLGCFTDLANGQRAINDKNAATNDMTVESCAAFCSNYAFFGLEYGRECYCGNSRDSGSTEADANDCSFSCAGDPSGVQRCGAGNRLNLYSNSNYAAAAPASLPDIASLGCFVDSAQRVLPDKIIGANDMTAAKCAANCVGYSYFGTQWSSECYCGNTVPSVSAPASECNMLCSGKGDEVCGGSLRLNVYKLPSTANNQPSTSATEPAIPPVSGFEYKGCYSDGIPQRVLAGKVVNDPSMTIEMCAEACKNWGYTWFGVEYTTECYCGTALDGASTKVAGTECSMSCGGNNSQKCGAANRISVFASLSAAGPATNSLSVAGFQYGSCWTDKVDDRSLKAVDYRTDDMTAEKCAERCQGYAYFGLEYSRECYCGDQLGGQTAPEKECGMLCMGSANQWCGGPDRLNVYTRETASASSSTHAVSSSSSSTVDPISSSTSSQMPSSDSVSPSLTISSTASSAQSSTSDLISSSDLSSSTTVVSSTSTSSGPDMTTITNCPAAPTYNGSPEFCYLTGSLPVACQTLSKGFNNFRAMSTSLSSCSAQINRMKAYGATAIPQATACFPSLRSNQSPPNAADGTATAISVYSCLLEPTNSVACQVDSECKTSTYVVGQVPSPTPSIGVNLLKDGGFESGTTGEWVGGASNPHVQIAVNGARPRSGSYSLTETFLNTNGATYAFTRTMKVTPGRTYTFQVPYWNSNPAALTSLYLYVYPNVFATDFNTAQLYQAAANQWLARTITFTATSSWVQILFSFGGNVGGGVNQIYIDDISFVRLN</sequence>
<gene>
    <name evidence="1" type="ORF">CTRU02_209354</name>
</gene>
<proteinExistence type="predicted"/>
<reference evidence="1 2" key="1">
    <citation type="journal article" date="2020" name="Phytopathology">
        <title>Genome Sequence Resources of Colletotrichum truncatum, C. plurivorum, C. musicola, and C. sojae: Four Species Pathogenic to Soybean (Glycine max).</title>
        <authorList>
            <person name="Rogerio F."/>
            <person name="Boufleur T.R."/>
            <person name="Ciampi-Guillardi M."/>
            <person name="Sukno S.A."/>
            <person name="Thon M.R."/>
            <person name="Massola Junior N.S."/>
            <person name="Baroncelli R."/>
        </authorList>
    </citation>
    <scope>NUCLEOTIDE SEQUENCE [LARGE SCALE GENOMIC DNA]</scope>
    <source>
        <strain evidence="1 2">CMES1059</strain>
    </source>
</reference>
<dbReference type="Proteomes" id="UP000805649">
    <property type="component" value="Unassembled WGS sequence"/>
</dbReference>
<name>A0ACC3YS40_COLTU</name>
<dbReference type="EMBL" id="VUJX02000006">
    <property type="protein sequence ID" value="KAL0934763.1"/>
    <property type="molecule type" value="Genomic_DNA"/>
</dbReference>
<protein>
    <submittedName>
        <fullName evidence="1">Uncharacterized protein</fullName>
    </submittedName>
</protein>
<evidence type="ECO:0000313" key="1">
    <source>
        <dbReference type="EMBL" id="KAL0934763.1"/>
    </source>
</evidence>
<keyword evidence="2" id="KW-1185">Reference proteome</keyword>
<organism evidence="1 2">
    <name type="scientific">Colletotrichum truncatum</name>
    <name type="common">Anthracnose fungus</name>
    <name type="synonym">Colletotrichum capsici</name>
    <dbReference type="NCBI Taxonomy" id="5467"/>
    <lineage>
        <taxon>Eukaryota</taxon>
        <taxon>Fungi</taxon>
        <taxon>Dikarya</taxon>
        <taxon>Ascomycota</taxon>
        <taxon>Pezizomycotina</taxon>
        <taxon>Sordariomycetes</taxon>
        <taxon>Hypocreomycetidae</taxon>
        <taxon>Glomerellales</taxon>
        <taxon>Glomerellaceae</taxon>
        <taxon>Colletotrichum</taxon>
        <taxon>Colletotrichum truncatum species complex</taxon>
    </lineage>
</organism>